<comment type="caution">
    <text evidence="1">The sequence shown here is derived from an EMBL/GenBank/DDBJ whole genome shotgun (WGS) entry which is preliminary data.</text>
</comment>
<dbReference type="EMBL" id="MTKT01005400">
    <property type="protein sequence ID" value="OWM66984.1"/>
    <property type="molecule type" value="Genomic_DNA"/>
</dbReference>
<reference evidence="2 4" key="3">
    <citation type="submission" date="2017-11" db="EMBL/GenBank/DDBJ databases">
        <title>De-novo sequencing of pomegranate (Punica granatum L.) genome.</title>
        <authorList>
            <person name="Akparov Z."/>
            <person name="Amiraslanov A."/>
            <person name="Hajiyeva S."/>
            <person name="Abbasov M."/>
            <person name="Kaur K."/>
            <person name="Hamwieh A."/>
            <person name="Solovyev V."/>
            <person name="Salamov A."/>
            <person name="Braich B."/>
            <person name="Kosarev P."/>
            <person name="Mahmoud A."/>
            <person name="Hajiyev E."/>
            <person name="Babayeva S."/>
            <person name="Izzatullayeva V."/>
            <person name="Mammadov A."/>
            <person name="Mammadov A."/>
            <person name="Sharifova S."/>
            <person name="Ojaghi J."/>
            <person name="Eynullazada K."/>
            <person name="Bayramov B."/>
            <person name="Abdulazimova A."/>
            <person name="Shahmuradov I."/>
        </authorList>
    </citation>
    <scope>NUCLEOTIDE SEQUENCE [LARGE SCALE GENOMIC DNA]</scope>
    <source>
        <strain evidence="2">AG2017</strain>
        <strain evidence="4">cv. AG2017</strain>
        <tissue evidence="2">Leaf</tissue>
    </source>
</reference>
<reference evidence="3" key="1">
    <citation type="journal article" date="2017" name="Plant J.">
        <title>The pomegranate (Punica granatum L.) genome and the genomics of punicalagin biosynthesis.</title>
        <authorList>
            <person name="Qin G."/>
            <person name="Xu C."/>
            <person name="Ming R."/>
            <person name="Tang H."/>
            <person name="Guyot R."/>
            <person name="Kramer E.M."/>
            <person name="Hu Y."/>
            <person name="Yi X."/>
            <person name="Qi Y."/>
            <person name="Xu X."/>
            <person name="Gao Z."/>
            <person name="Pan H."/>
            <person name="Jian J."/>
            <person name="Tian Y."/>
            <person name="Yue Z."/>
            <person name="Xu Y."/>
        </authorList>
    </citation>
    <scope>NUCLEOTIDE SEQUENCE [LARGE SCALE GENOMIC DNA]</scope>
    <source>
        <strain evidence="3">cv. Dabenzi</strain>
    </source>
</reference>
<dbReference type="EMBL" id="PGOL01002859">
    <property type="protein sequence ID" value="PKI44640.1"/>
    <property type="molecule type" value="Genomic_DNA"/>
</dbReference>
<evidence type="ECO:0000313" key="4">
    <source>
        <dbReference type="Proteomes" id="UP000233551"/>
    </source>
</evidence>
<evidence type="ECO:0000313" key="1">
    <source>
        <dbReference type="EMBL" id="OWM66984.1"/>
    </source>
</evidence>
<sequence length="176" mass="19699">MQAKETLFAVESNMDTTRAERAITRFTKTWMVNESAVRMKRVHNLLGQFGARLVEQKTAARATVKITRYLLPADVAAGLKLPFGMKRCQLVGVGKMMDLISPIVCATTLIMITRRRMHNGNSTFVIENETTFIAAVCKVTATLADFASNQNLEIPANKLVLWMEWMIHYLSGCQSA</sequence>
<accession>A0A218W294</accession>
<dbReference type="Proteomes" id="UP000233551">
    <property type="component" value="Unassembled WGS sequence"/>
</dbReference>
<name>A0A218W294_PUNGR</name>
<evidence type="ECO:0000313" key="2">
    <source>
        <dbReference type="EMBL" id="PKI44640.1"/>
    </source>
</evidence>
<reference evidence="1" key="2">
    <citation type="submission" date="2017-06" db="EMBL/GenBank/DDBJ databases">
        <title>The pomegranate genome and the genomics of punicalagin biosynthesis.</title>
        <authorList>
            <person name="Xu C."/>
        </authorList>
    </citation>
    <scope>NUCLEOTIDE SEQUENCE [LARGE SCALE GENOMIC DNA]</scope>
    <source>
        <tissue evidence="1">Fresh leaf</tissue>
    </source>
</reference>
<organism evidence="1 3">
    <name type="scientific">Punica granatum</name>
    <name type="common">Pomegranate</name>
    <dbReference type="NCBI Taxonomy" id="22663"/>
    <lineage>
        <taxon>Eukaryota</taxon>
        <taxon>Viridiplantae</taxon>
        <taxon>Streptophyta</taxon>
        <taxon>Embryophyta</taxon>
        <taxon>Tracheophyta</taxon>
        <taxon>Spermatophyta</taxon>
        <taxon>Magnoliopsida</taxon>
        <taxon>eudicotyledons</taxon>
        <taxon>Gunneridae</taxon>
        <taxon>Pentapetalae</taxon>
        <taxon>rosids</taxon>
        <taxon>malvids</taxon>
        <taxon>Myrtales</taxon>
        <taxon>Lythraceae</taxon>
        <taxon>Punica</taxon>
    </lineage>
</organism>
<evidence type="ECO:0000313" key="3">
    <source>
        <dbReference type="Proteomes" id="UP000197138"/>
    </source>
</evidence>
<gene>
    <name evidence="1" type="ORF">CDL15_Pgr000436</name>
    <name evidence="2" type="ORF">CRG98_034995</name>
</gene>
<proteinExistence type="predicted"/>
<dbReference type="AlphaFoldDB" id="A0A218W294"/>
<dbReference type="Proteomes" id="UP000197138">
    <property type="component" value="Unassembled WGS sequence"/>
</dbReference>
<protein>
    <submittedName>
        <fullName evidence="1">Uncharacterized protein</fullName>
    </submittedName>
</protein>
<keyword evidence="4" id="KW-1185">Reference proteome</keyword>